<keyword evidence="2" id="KW-0255">Endonuclease</keyword>
<keyword evidence="3" id="KW-1185">Reference proteome</keyword>
<organism evidence="2 3">
    <name type="scientific">Maritimibacter dapengensis</name>
    <dbReference type="NCBI Taxonomy" id="2836868"/>
    <lineage>
        <taxon>Bacteria</taxon>
        <taxon>Pseudomonadati</taxon>
        <taxon>Pseudomonadota</taxon>
        <taxon>Alphaproteobacteria</taxon>
        <taxon>Rhodobacterales</taxon>
        <taxon>Roseobacteraceae</taxon>
        <taxon>Maritimibacter</taxon>
    </lineage>
</organism>
<protein>
    <submittedName>
        <fullName evidence="2">Endonuclease/exonuclease/phosphatase family protein</fullName>
    </submittedName>
</protein>
<dbReference type="Pfam" id="PF03372">
    <property type="entry name" value="Exo_endo_phos"/>
    <property type="match status" value="1"/>
</dbReference>
<keyword evidence="2" id="KW-0540">Nuclease</keyword>
<dbReference type="Proteomes" id="UP000756530">
    <property type="component" value="Unassembled WGS sequence"/>
</dbReference>
<feature type="domain" description="Endonuclease/exonuclease/phosphatase" evidence="1">
    <location>
        <begin position="6"/>
        <end position="238"/>
    </location>
</feature>
<dbReference type="RefSeq" id="WP_218392640.1">
    <property type="nucleotide sequence ID" value="NZ_JAHUZE010000002.1"/>
</dbReference>
<name>A0ABS6T485_9RHOB</name>
<keyword evidence="2" id="KW-0378">Hydrolase</keyword>
<proteinExistence type="predicted"/>
<accession>A0ABS6T485</accession>
<evidence type="ECO:0000259" key="1">
    <source>
        <dbReference type="Pfam" id="PF03372"/>
    </source>
</evidence>
<evidence type="ECO:0000313" key="3">
    <source>
        <dbReference type="Proteomes" id="UP000756530"/>
    </source>
</evidence>
<dbReference type="InterPro" id="IPR005135">
    <property type="entry name" value="Endo/exonuclease/phosphatase"/>
</dbReference>
<comment type="caution">
    <text evidence="2">The sequence shown here is derived from an EMBL/GenBank/DDBJ whole genome shotgun (WGS) entry which is preliminary data.</text>
</comment>
<dbReference type="EMBL" id="JAHUZE010000002">
    <property type="protein sequence ID" value="MBV7379518.1"/>
    <property type="molecule type" value="Genomic_DNA"/>
</dbReference>
<gene>
    <name evidence="2" type="ORF">KJP28_11310</name>
</gene>
<sequence>MDLKILSWNVEHFTGKGTGSRSERVRRVAEYVAGEAPDIFAIMEVESGRVFEAFVTRMPEYVFAITEGPQTQETLIGIRQGITAFMTQKNEFKRNNPGLRPGALVTVTAPDGSHLPILFNHLKSLPSPEGFGLRDAMFEKAFGLKRTLDGVSDSLGQETRFILAGDLNTMGMNLKDSDQDIAGTEEIERLDRRFARYGMVRLPKSHATTFNNGSTSSYAPADLDHVFATETLTFADQGQGARVHVGGWATLADVT</sequence>
<evidence type="ECO:0000313" key="2">
    <source>
        <dbReference type="EMBL" id="MBV7379518.1"/>
    </source>
</evidence>
<reference evidence="2 3" key="1">
    <citation type="submission" date="2021-05" db="EMBL/GenBank/DDBJ databases">
        <title>Culturable bacteria isolated from Daya Bay.</title>
        <authorList>
            <person name="Zheng W."/>
            <person name="Yu S."/>
            <person name="Huang Y."/>
        </authorList>
    </citation>
    <scope>NUCLEOTIDE SEQUENCE [LARGE SCALE GENOMIC DNA]</scope>
    <source>
        <strain evidence="2 3">DP4N28-5</strain>
    </source>
</reference>
<dbReference type="GO" id="GO:0004519">
    <property type="term" value="F:endonuclease activity"/>
    <property type="evidence" value="ECO:0007669"/>
    <property type="project" value="UniProtKB-KW"/>
</dbReference>